<dbReference type="InterPro" id="IPR036388">
    <property type="entry name" value="WH-like_DNA-bd_sf"/>
</dbReference>
<sequence length="253" mass="28161">MFAEERYDNIISLLNENGTVKVKDLSSELGVTEDCIRKDLTYLEKEGLLKRTHGGAVLPRNNIHQFTVTSRKNVNIKAKRIIATKAMELIKNGYTIFLDVSTTNIQLANLLLDCNKEVIVVTNMLEIVSILAKSKNITVISVGGMLNNPGDAFVGSLSNEIIEKFKFDLCFLGVVGLDVYKDSAYSYHVEDGVTKAVAAKASKKVYIEAEESKFLRDGNYKFIKLSDITGVIVDKLPPEKIMKHLTKVDVEIL</sequence>
<dbReference type="GO" id="GO:0003700">
    <property type="term" value="F:DNA-binding transcription factor activity"/>
    <property type="evidence" value="ECO:0007669"/>
    <property type="project" value="InterPro"/>
</dbReference>
<dbReference type="SMART" id="SM00420">
    <property type="entry name" value="HTH_DEOR"/>
    <property type="match status" value="1"/>
</dbReference>
<dbReference type="SMART" id="SM01134">
    <property type="entry name" value="DeoRC"/>
    <property type="match status" value="1"/>
</dbReference>
<dbReference type="InterPro" id="IPR001034">
    <property type="entry name" value="DeoR_HTH"/>
</dbReference>
<gene>
    <name evidence="4" type="ORF">SAMN02746064_00856</name>
</gene>
<evidence type="ECO:0000313" key="4">
    <source>
        <dbReference type="EMBL" id="SHE61572.1"/>
    </source>
</evidence>
<dbReference type="Pfam" id="PF08220">
    <property type="entry name" value="HTH_DeoR"/>
    <property type="match status" value="1"/>
</dbReference>
<dbReference type="SUPFAM" id="SSF100950">
    <property type="entry name" value="NagB/RpiA/CoA transferase-like"/>
    <property type="match status" value="1"/>
</dbReference>
<organism evidence="4 5">
    <name type="scientific">Alkalibacter saccharofermentans DSM 14828</name>
    <dbReference type="NCBI Taxonomy" id="1120975"/>
    <lineage>
        <taxon>Bacteria</taxon>
        <taxon>Bacillati</taxon>
        <taxon>Bacillota</taxon>
        <taxon>Clostridia</taxon>
        <taxon>Eubacteriales</taxon>
        <taxon>Eubacteriaceae</taxon>
        <taxon>Alkalibacter</taxon>
    </lineage>
</organism>
<evidence type="ECO:0000313" key="5">
    <source>
        <dbReference type="Proteomes" id="UP000184251"/>
    </source>
</evidence>
<accession>A0A1M4UY23</accession>
<feature type="domain" description="HTH deoR-type" evidence="3">
    <location>
        <begin position="3"/>
        <end position="58"/>
    </location>
</feature>
<dbReference type="InterPro" id="IPR050313">
    <property type="entry name" value="Carb_Metab_HTH_regulators"/>
</dbReference>
<dbReference type="OrthoDB" id="9797223at2"/>
<evidence type="ECO:0000256" key="2">
    <source>
        <dbReference type="ARBA" id="ARBA00023163"/>
    </source>
</evidence>
<dbReference type="PANTHER" id="PTHR30363">
    <property type="entry name" value="HTH-TYPE TRANSCRIPTIONAL REGULATOR SRLR-RELATED"/>
    <property type="match status" value="1"/>
</dbReference>
<dbReference type="EMBL" id="FQTU01000004">
    <property type="protein sequence ID" value="SHE61572.1"/>
    <property type="molecule type" value="Genomic_DNA"/>
</dbReference>
<dbReference type="SUPFAM" id="SSF46785">
    <property type="entry name" value="Winged helix' DNA-binding domain"/>
    <property type="match status" value="1"/>
</dbReference>
<dbReference type="Proteomes" id="UP000184251">
    <property type="component" value="Unassembled WGS sequence"/>
</dbReference>
<dbReference type="InterPro" id="IPR037171">
    <property type="entry name" value="NagB/RpiA_transferase-like"/>
</dbReference>
<dbReference type="PANTHER" id="PTHR30363:SF44">
    <property type="entry name" value="AGA OPERON TRANSCRIPTIONAL REPRESSOR-RELATED"/>
    <property type="match status" value="1"/>
</dbReference>
<protein>
    <submittedName>
        <fullName evidence="4">Transcriptional regulator, DeoR family</fullName>
    </submittedName>
</protein>
<dbReference type="Gene3D" id="1.10.10.10">
    <property type="entry name" value="Winged helix-like DNA-binding domain superfamily/Winged helix DNA-binding domain"/>
    <property type="match status" value="1"/>
</dbReference>
<dbReference type="AlphaFoldDB" id="A0A1M4UY23"/>
<keyword evidence="1" id="KW-0805">Transcription regulation</keyword>
<dbReference type="InterPro" id="IPR014036">
    <property type="entry name" value="DeoR-like_C"/>
</dbReference>
<dbReference type="STRING" id="1120975.SAMN02746064_00856"/>
<proteinExistence type="predicted"/>
<dbReference type="RefSeq" id="WP_073269844.1">
    <property type="nucleotide sequence ID" value="NZ_FQTU01000004.1"/>
</dbReference>
<dbReference type="PROSITE" id="PS51000">
    <property type="entry name" value="HTH_DEOR_2"/>
    <property type="match status" value="1"/>
</dbReference>
<dbReference type="PRINTS" id="PR00037">
    <property type="entry name" value="HTHLACR"/>
</dbReference>
<name>A0A1M4UY23_9FIRM</name>
<evidence type="ECO:0000259" key="3">
    <source>
        <dbReference type="PROSITE" id="PS51000"/>
    </source>
</evidence>
<dbReference type="Pfam" id="PF00455">
    <property type="entry name" value="DeoRC"/>
    <property type="match status" value="1"/>
</dbReference>
<reference evidence="4 5" key="1">
    <citation type="submission" date="2016-11" db="EMBL/GenBank/DDBJ databases">
        <authorList>
            <person name="Jaros S."/>
            <person name="Januszkiewicz K."/>
            <person name="Wedrychowicz H."/>
        </authorList>
    </citation>
    <scope>NUCLEOTIDE SEQUENCE [LARGE SCALE GENOMIC DNA]</scope>
    <source>
        <strain evidence="4 5">DSM 14828</strain>
    </source>
</reference>
<dbReference type="InterPro" id="IPR036390">
    <property type="entry name" value="WH_DNA-bd_sf"/>
</dbReference>
<evidence type="ECO:0000256" key="1">
    <source>
        <dbReference type="ARBA" id="ARBA00023015"/>
    </source>
</evidence>
<keyword evidence="5" id="KW-1185">Reference proteome</keyword>
<keyword evidence="2" id="KW-0804">Transcription</keyword>